<dbReference type="Gene3D" id="3.40.50.1380">
    <property type="entry name" value="Methylglyoxal synthase-like domain"/>
    <property type="match status" value="1"/>
</dbReference>
<evidence type="ECO:0000313" key="25">
    <source>
        <dbReference type="Proteomes" id="UP000011083"/>
    </source>
</evidence>
<dbReference type="PANTHER" id="PTHR11405:SF53">
    <property type="entry name" value="CARBAMOYL-PHOSPHATE SYNTHASE [AMMONIA], MITOCHONDRIAL"/>
    <property type="match status" value="1"/>
</dbReference>
<comment type="catalytic activity">
    <reaction evidence="17">
        <text>hydrogencarbonate + L-glutamine + 2 ATP + H2O = carbamoyl phosphate + L-glutamate + 2 ADP + phosphate + 2 H(+)</text>
        <dbReference type="Rhea" id="RHEA:18633"/>
        <dbReference type="ChEBI" id="CHEBI:15377"/>
        <dbReference type="ChEBI" id="CHEBI:15378"/>
        <dbReference type="ChEBI" id="CHEBI:17544"/>
        <dbReference type="ChEBI" id="CHEBI:29985"/>
        <dbReference type="ChEBI" id="CHEBI:30616"/>
        <dbReference type="ChEBI" id="CHEBI:43474"/>
        <dbReference type="ChEBI" id="CHEBI:58228"/>
        <dbReference type="ChEBI" id="CHEBI:58359"/>
        <dbReference type="ChEBI" id="CHEBI:456216"/>
        <dbReference type="EC" id="6.3.5.5"/>
    </reaction>
</comment>
<dbReference type="Pfam" id="PF02787">
    <property type="entry name" value="CPSase_L_D3"/>
    <property type="match status" value="1"/>
</dbReference>
<dbReference type="FunFam" id="3.30.1490.20:FF:000001">
    <property type="entry name" value="Carbamoyl-phosphate synthase large chain"/>
    <property type="match status" value="1"/>
</dbReference>
<dbReference type="InterPro" id="IPR036897">
    <property type="entry name" value="CarbamoylP_synth_lsu_oligo_sf"/>
</dbReference>
<dbReference type="NCBIfam" id="NF009475">
    <property type="entry name" value="PRK12838.1"/>
    <property type="match status" value="1"/>
</dbReference>
<keyword evidence="11 21" id="KW-0067">ATP-binding</keyword>
<keyword evidence="8" id="KW-0479">Metal-binding</keyword>
<dbReference type="Gene3D" id="3.40.50.20">
    <property type="match status" value="2"/>
</dbReference>
<dbReference type="STRING" id="1257118.L8H9B8"/>
<dbReference type="InterPro" id="IPR017926">
    <property type="entry name" value="GATASE"/>
</dbReference>
<dbReference type="PROSITE" id="PS00866">
    <property type="entry name" value="CPSASE_1"/>
    <property type="match status" value="2"/>
</dbReference>
<dbReference type="GO" id="GO:0006541">
    <property type="term" value="P:glutamine metabolic process"/>
    <property type="evidence" value="ECO:0007669"/>
    <property type="project" value="InterPro"/>
</dbReference>
<comment type="catalytic activity">
    <reaction evidence="16">
        <text>hydrogencarbonate + NH4(+) + 2 ATP = carbamoyl phosphate + 2 ADP + phosphate + 2 H(+)</text>
        <dbReference type="Rhea" id="RHEA:18029"/>
        <dbReference type="ChEBI" id="CHEBI:15378"/>
        <dbReference type="ChEBI" id="CHEBI:17544"/>
        <dbReference type="ChEBI" id="CHEBI:28938"/>
        <dbReference type="ChEBI" id="CHEBI:30616"/>
        <dbReference type="ChEBI" id="CHEBI:43474"/>
        <dbReference type="ChEBI" id="CHEBI:58228"/>
        <dbReference type="ChEBI" id="CHEBI:456216"/>
        <dbReference type="EC" id="6.3.4.16"/>
    </reaction>
</comment>
<dbReference type="EC" id="6.3.4.16" evidence="15"/>
<comment type="cofactor">
    <cofactor evidence="1">
        <name>Mn(2+)</name>
        <dbReference type="ChEBI" id="CHEBI:29035"/>
    </cofactor>
</comment>
<accession>L8H9B8</accession>
<reference evidence="24 25" key="1">
    <citation type="journal article" date="2013" name="Genome Biol.">
        <title>Genome of Acanthamoeba castellanii highlights extensive lateral gene transfer and early evolution of tyrosine kinase signaling.</title>
        <authorList>
            <person name="Clarke M."/>
            <person name="Lohan A.J."/>
            <person name="Liu B."/>
            <person name="Lagkouvardos I."/>
            <person name="Roy S."/>
            <person name="Zafar N."/>
            <person name="Bertelli C."/>
            <person name="Schilde C."/>
            <person name="Kianianmomeni A."/>
            <person name="Burglin T.R."/>
            <person name="Frech C."/>
            <person name="Turcotte B."/>
            <person name="Kopec K.O."/>
            <person name="Synnott J.M."/>
            <person name="Choo C."/>
            <person name="Paponov I."/>
            <person name="Finkler A."/>
            <person name="Soon Heng Tan C."/>
            <person name="Hutchins A.P."/>
            <person name="Weinmeier T."/>
            <person name="Rattei T."/>
            <person name="Chu J.S."/>
            <person name="Gimenez G."/>
            <person name="Irimia M."/>
            <person name="Rigden D.J."/>
            <person name="Fitzpatrick D.A."/>
            <person name="Lorenzo-Morales J."/>
            <person name="Bateman A."/>
            <person name="Chiu C.H."/>
            <person name="Tang P."/>
            <person name="Hegemann P."/>
            <person name="Fromm H."/>
            <person name="Raoult D."/>
            <person name="Greub G."/>
            <person name="Miranda-Saavedra D."/>
            <person name="Chen N."/>
            <person name="Nash P."/>
            <person name="Ginger M.L."/>
            <person name="Horn M."/>
            <person name="Schaap P."/>
            <person name="Caler L."/>
            <person name="Loftus B."/>
        </authorList>
    </citation>
    <scope>NUCLEOTIDE SEQUENCE [LARGE SCALE GENOMIC DNA]</scope>
    <source>
        <strain evidence="24 25">Neff</strain>
    </source>
</reference>
<dbReference type="SUPFAM" id="SSF52021">
    <property type="entry name" value="Carbamoyl phosphate synthetase, small subunit N-terminal domain"/>
    <property type="match status" value="1"/>
</dbReference>
<dbReference type="SUPFAM" id="SSF52335">
    <property type="entry name" value="Methylglyoxal synthase-like"/>
    <property type="match status" value="1"/>
</dbReference>
<keyword evidence="9" id="KW-0677">Repeat</keyword>
<dbReference type="InterPro" id="IPR002474">
    <property type="entry name" value="CarbamoylP_synth_ssu_N"/>
</dbReference>
<keyword evidence="10 21" id="KW-0547">Nucleotide-binding</keyword>
<dbReference type="VEuPathDB" id="AmoebaDB:ACA1_182350"/>
<evidence type="ECO:0000256" key="20">
    <source>
        <dbReference type="ARBA" id="ARBA00074189"/>
    </source>
</evidence>
<evidence type="ECO:0000256" key="14">
    <source>
        <dbReference type="ARBA" id="ARBA00023211"/>
    </source>
</evidence>
<evidence type="ECO:0000256" key="17">
    <source>
        <dbReference type="ARBA" id="ARBA00048816"/>
    </source>
</evidence>
<evidence type="ECO:0000256" key="16">
    <source>
        <dbReference type="ARBA" id="ARBA00047359"/>
    </source>
</evidence>
<dbReference type="SMART" id="SM01097">
    <property type="entry name" value="CPSase_sm_chain"/>
    <property type="match status" value="1"/>
</dbReference>
<dbReference type="InterPro" id="IPR005479">
    <property type="entry name" value="CPAse_ATP-bd"/>
</dbReference>
<evidence type="ECO:0000256" key="9">
    <source>
        <dbReference type="ARBA" id="ARBA00022737"/>
    </source>
</evidence>
<dbReference type="FunFam" id="3.30.470.20:FF:000001">
    <property type="entry name" value="Carbamoyl-phosphate synthase large chain"/>
    <property type="match status" value="1"/>
</dbReference>
<dbReference type="Gene3D" id="3.40.50.880">
    <property type="match status" value="1"/>
</dbReference>
<dbReference type="NCBIfam" id="TIGR01369">
    <property type="entry name" value="CPSaseII_lrg"/>
    <property type="match status" value="1"/>
</dbReference>
<evidence type="ECO:0000256" key="5">
    <source>
        <dbReference type="ARBA" id="ARBA00022571"/>
    </source>
</evidence>
<gene>
    <name evidence="24" type="ORF">ACA1_182350</name>
</gene>
<evidence type="ECO:0000256" key="15">
    <source>
        <dbReference type="ARBA" id="ARBA00044063"/>
    </source>
</evidence>
<dbReference type="GO" id="GO:0005951">
    <property type="term" value="C:carbamoyl-phosphate synthase complex"/>
    <property type="evidence" value="ECO:0007669"/>
    <property type="project" value="TreeGrafter"/>
</dbReference>
<dbReference type="InterPro" id="IPR036914">
    <property type="entry name" value="MGS-like_dom_sf"/>
</dbReference>
<evidence type="ECO:0000256" key="12">
    <source>
        <dbReference type="ARBA" id="ARBA00022842"/>
    </source>
</evidence>
<evidence type="ECO:0000256" key="2">
    <source>
        <dbReference type="ARBA" id="ARBA00005077"/>
    </source>
</evidence>
<dbReference type="SUPFAM" id="SSF52317">
    <property type="entry name" value="Class I glutamine amidotransferase-like"/>
    <property type="match status" value="1"/>
</dbReference>
<dbReference type="GO" id="GO:0004088">
    <property type="term" value="F:carbamoyl-phosphate synthase (glutamine-hydrolyzing) activity"/>
    <property type="evidence" value="ECO:0007669"/>
    <property type="project" value="UniProtKB-EC"/>
</dbReference>
<feature type="non-terminal residue" evidence="24">
    <location>
        <position position="1480"/>
    </location>
</feature>
<keyword evidence="6" id="KW-0436">Ligase</keyword>
<evidence type="ECO:0000256" key="13">
    <source>
        <dbReference type="ARBA" id="ARBA00022975"/>
    </source>
</evidence>
<dbReference type="FunFam" id="1.10.1030.10:FF:000002">
    <property type="entry name" value="Carbamoyl-phosphate synthase large chain"/>
    <property type="match status" value="1"/>
</dbReference>
<keyword evidence="14" id="KW-0464">Manganese</keyword>
<dbReference type="NCBIfam" id="NF003671">
    <property type="entry name" value="PRK05294.1"/>
    <property type="match status" value="1"/>
</dbReference>
<keyword evidence="5" id="KW-0055">Arginine biosynthesis</keyword>
<organism evidence="24 25">
    <name type="scientific">Acanthamoeba castellanii (strain ATCC 30010 / Neff)</name>
    <dbReference type="NCBI Taxonomy" id="1257118"/>
    <lineage>
        <taxon>Eukaryota</taxon>
        <taxon>Amoebozoa</taxon>
        <taxon>Discosea</taxon>
        <taxon>Longamoebia</taxon>
        <taxon>Centramoebida</taxon>
        <taxon>Acanthamoebidae</taxon>
        <taxon>Acanthamoeba</taxon>
    </lineage>
</organism>
<dbReference type="HAMAP" id="MF_01209">
    <property type="entry name" value="CPSase_S_chain"/>
    <property type="match status" value="1"/>
</dbReference>
<dbReference type="Pfam" id="PF02786">
    <property type="entry name" value="CPSase_L_D2"/>
    <property type="match status" value="2"/>
</dbReference>
<dbReference type="InterPro" id="IPR006275">
    <property type="entry name" value="CPSase_lsu"/>
</dbReference>
<dbReference type="InterPro" id="IPR058047">
    <property type="entry name" value="CPSase_preATP-grasp"/>
</dbReference>
<keyword evidence="7" id="KW-0028">Amino-acid biosynthesis</keyword>
<comment type="pathway">
    <text evidence="2">Amino-acid biosynthesis; L-arginine biosynthesis; carbamoyl phosphate from bicarbonate: step 1/1.</text>
</comment>
<dbReference type="EC" id="6.3.5.5" evidence="4"/>
<dbReference type="Pfam" id="PF25596">
    <property type="entry name" value="CPSase_L_D1"/>
    <property type="match status" value="2"/>
</dbReference>
<evidence type="ECO:0000256" key="11">
    <source>
        <dbReference type="ARBA" id="ARBA00022840"/>
    </source>
</evidence>
<dbReference type="RefSeq" id="XP_004345877.1">
    <property type="nucleotide sequence ID" value="XM_004345827.1"/>
</dbReference>
<comment type="similarity">
    <text evidence="3">Belongs to the CarB family.</text>
</comment>
<dbReference type="PROSITE" id="PS51273">
    <property type="entry name" value="GATASE_TYPE_1"/>
    <property type="match status" value="1"/>
</dbReference>
<dbReference type="SUPFAM" id="SSF48108">
    <property type="entry name" value="Carbamoyl phosphate synthetase, large subunit connection domain"/>
    <property type="match status" value="1"/>
</dbReference>
<evidence type="ECO:0000256" key="18">
    <source>
        <dbReference type="ARBA" id="ARBA00060037"/>
    </source>
</evidence>
<evidence type="ECO:0000256" key="3">
    <source>
        <dbReference type="ARBA" id="ARBA00009799"/>
    </source>
</evidence>
<dbReference type="PRINTS" id="PR00098">
    <property type="entry name" value="CPSASE"/>
</dbReference>
<dbReference type="FunFam" id="3.40.50.20:FF:000001">
    <property type="entry name" value="Carbamoyl-phosphate synthase large chain"/>
    <property type="match status" value="1"/>
</dbReference>
<proteinExistence type="inferred from homology"/>
<dbReference type="PANTHER" id="PTHR11405">
    <property type="entry name" value="CARBAMOYLTRANSFERASE FAMILY MEMBER"/>
    <property type="match status" value="1"/>
</dbReference>
<evidence type="ECO:0000256" key="10">
    <source>
        <dbReference type="ARBA" id="ARBA00022741"/>
    </source>
</evidence>
<evidence type="ECO:0000256" key="1">
    <source>
        <dbReference type="ARBA" id="ARBA00001936"/>
    </source>
</evidence>
<keyword evidence="12" id="KW-0460">Magnesium</keyword>
<dbReference type="GO" id="GO:0005524">
    <property type="term" value="F:ATP binding"/>
    <property type="evidence" value="ECO:0007669"/>
    <property type="project" value="UniProtKB-UniRule"/>
</dbReference>
<evidence type="ECO:0000313" key="24">
    <source>
        <dbReference type="EMBL" id="ELR21333.1"/>
    </source>
</evidence>
<dbReference type="PROSITE" id="PS51855">
    <property type="entry name" value="MGS"/>
    <property type="match status" value="1"/>
</dbReference>
<dbReference type="Pfam" id="PF00117">
    <property type="entry name" value="GATase"/>
    <property type="match status" value="1"/>
</dbReference>
<dbReference type="GO" id="GO:0004087">
    <property type="term" value="F:carbamoyl-phosphate synthase (ammonia) activity"/>
    <property type="evidence" value="ECO:0007669"/>
    <property type="project" value="UniProtKB-EC"/>
</dbReference>
<dbReference type="InterPro" id="IPR036480">
    <property type="entry name" value="CarbP_synth_ssu_N_sf"/>
</dbReference>
<dbReference type="Gene3D" id="3.50.30.20">
    <property type="entry name" value="Carbamoyl-phosphate synthase small subunit, N-terminal domain"/>
    <property type="match status" value="1"/>
</dbReference>
<dbReference type="Gene3D" id="3.30.1490.20">
    <property type="entry name" value="ATP-grasp fold, A domain"/>
    <property type="match status" value="1"/>
</dbReference>
<dbReference type="CDD" id="cd01744">
    <property type="entry name" value="GATase1_CPSase"/>
    <property type="match status" value="1"/>
</dbReference>
<dbReference type="Gene3D" id="3.30.470.20">
    <property type="entry name" value="ATP-grasp fold, B domain"/>
    <property type="match status" value="2"/>
</dbReference>
<dbReference type="PROSITE" id="PS50975">
    <property type="entry name" value="ATP_GRASP"/>
    <property type="match status" value="2"/>
</dbReference>
<evidence type="ECO:0000256" key="8">
    <source>
        <dbReference type="ARBA" id="ARBA00022723"/>
    </source>
</evidence>
<dbReference type="KEGG" id="acan:ACA1_182350"/>
<dbReference type="PRINTS" id="PR00099">
    <property type="entry name" value="CPSGATASE"/>
</dbReference>
<dbReference type="PROSITE" id="PS00867">
    <property type="entry name" value="CPSASE_2"/>
    <property type="match status" value="2"/>
</dbReference>
<dbReference type="Pfam" id="PF00988">
    <property type="entry name" value="CPSase_sm_chain"/>
    <property type="match status" value="1"/>
</dbReference>
<feature type="domain" description="ATP-grasp" evidence="22">
    <location>
        <begin position="1090"/>
        <end position="1281"/>
    </location>
</feature>
<dbReference type="GO" id="GO:0006207">
    <property type="term" value="P:'de novo' pyrimidine nucleobase biosynthetic process"/>
    <property type="evidence" value="ECO:0007669"/>
    <property type="project" value="InterPro"/>
</dbReference>
<evidence type="ECO:0000259" key="23">
    <source>
        <dbReference type="PROSITE" id="PS51855"/>
    </source>
</evidence>
<dbReference type="SUPFAM" id="SSF52440">
    <property type="entry name" value="PreATP-grasp domain"/>
    <property type="match status" value="2"/>
</dbReference>
<evidence type="ECO:0000256" key="6">
    <source>
        <dbReference type="ARBA" id="ARBA00022598"/>
    </source>
</evidence>
<dbReference type="SMART" id="SM01096">
    <property type="entry name" value="CPSase_L_D3"/>
    <property type="match status" value="1"/>
</dbReference>
<dbReference type="SMART" id="SM00851">
    <property type="entry name" value="MGS"/>
    <property type="match status" value="1"/>
</dbReference>
<dbReference type="GO" id="GO:0006221">
    <property type="term" value="P:pyrimidine nucleotide biosynthetic process"/>
    <property type="evidence" value="ECO:0007669"/>
    <property type="project" value="UniProtKB-KW"/>
</dbReference>
<dbReference type="Proteomes" id="UP000011083">
    <property type="component" value="Unassembled WGS sequence"/>
</dbReference>
<dbReference type="GO" id="GO:0006526">
    <property type="term" value="P:L-arginine biosynthetic process"/>
    <property type="evidence" value="ECO:0007669"/>
    <property type="project" value="UniProtKB-KW"/>
</dbReference>
<evidence type="ECO:0000256" key="7">
    <source>
        <dbReference type="ARBA" id="ARBA00022605"/>
    </source>
</evidence>
<dbReference type="InterPro" id="IPR005480">
    <property type="entry name" value="CPSase_lsu_oligo"/>
</dbReference>
<dbReference type="GeneID" id="14922223"/>
<comment type="function">
    <text evidence="18">Small subunit of the glutamine-dependent carbamoyl phosphate synthetase (CPSase). CPSase catalyzes the formation of carbamoyl phosphate from the ammonia moiety of glutamine, carbonate, and phosphate donated by ATP, constituting the first step of the biosynthetic pathway leading to pyrimidine nucleotides. The large subunit (synthetase) binds the substrates ammonia (free or transferred from glutamine from the small subunit), hydrogencarbonate and ATP and carries out an ATP-coupled ligase reaction, activating hydrogencarbonate by forming carboxy phosphate which reacts with ammonia to form carbamoyl phosphate.</text>
</comment>
<dbReference type="NCBIfam" id="NF009455">
    <property type="entry name" value="PRK12815.1"/>
    <property type="match status" value="1"/>
</dbReference>
<dbReference type="EMBL" id="KB007904">
    <property type="protein sequence ID" value="ELR21333.1"/>
    <property type="molecule type" value="Genomic_DNA"/>
</dbReference>
<dbReference type="InterPro" id="IPR016185">
    <property type="entry name" value="PreATP-grasp_dom_sf"/>
</dbReference>
<dbReference type="GO" id="GO:0046872">
    <property type="term" value="F:metal ion binding"/>
    <property type="evidence" value="ECO:0007669"/>
    <property type="project" value="UniProtKB-KW"/>
</dbReference>
<dbReference type="NCBIfam" id="TIGR01368">
    <property type="entry name" value="CPSaseIIsmall"/>
    <property type="match status" value="1"/>
</dbReference>
<dbReference type="PRINTS" id="PR00097">
    <property type="entry name" value="ANTSNTHASEII"/>
</dbReference>
<keyword evidence="25" id="KW-1185">Reference proteome</keyword>
<dbReference type="OrthoDB" id="434at2759"/>
<feature type="domain" description="ATP-grasp" evidence="22">
    <location>
        <begin position="551"/>
        <end position="743"/>
    </location>
</feature>
<dbReference type="Gene3D" id="1.10.1030.10">
    <property type="entry name" value="Carbamoyl-phosphate synthetase, large subunit oligomerisation domain"/>
    <property type="match status" value="1"/>
</dbReference>
<dbReference type="InterPro" id="IPR013815">
    <property type="entry name" value="ATP_grasp_subdomain_1"/>
</dbReference>
<name>L8H9B8_ACACF</name>
<evidence type="ECO:0000256" key="4">
    <source>
        <dbReference type="ARBA" id="ARBA00012738"/>
    </source>
</evidence>
<dbReference type="PRINTS" id="PR00096">
    <property type="entry name" value="GATASE"/>
</dbReference>
<dbReference type="InterPro" id="IPR029062">
    <property type="entry name" value="Class_I_gatase-like"/>
</dbReference>
<evidence type="ECO:0000259" key="22">
    <source>
        <dbReference type="PROSITE" id="PS50975"/>
    </source>
</evidence>
<dbReference type="InterPro" id="IPR011607">
    <property type="entry name" value="MGS-like_dom"/>
</dbReference>
<dbReference type="FunFam" id="3.50.30.20:FF:000002">
    <property type="entry name" value="Carbamoyl-phosphate synthase 1, mitochondrial"/>
    <property type="match status" value="1"/>
</dbReference>
<sequence length="1480" mass="161630">FGVGKGRLAARTAAAAAGRSSTLAPSSLLREVGRVPLRALSTRREDVEREDAYLVLSDGTFFRGKSFGARAPVAGEIVFNTGMVGYPESMTDPSYRGQILTCTYPLIGNYGVPNPATRDELGLAKFFESEHIQVAGLVVQEVSSTYSHWNAHFSLQEWLRGEGIPAIEGIDTRAVTKKIRSEGAVPAKIVFDRDIPLQNIYERNLVAEVSIKEPKVYGNGPLKIIAVDCGMKHNIIRSLVGKGTTVKVVPWNYDYTKELQEEYHGLFISNGPGDPSKLTATIEHLRQAMDVGKPIFGICLGNQLLAHAAGGRTYKLPFGNRGQNQPVVDQITDLAYITPQNHGFAVDPTSLPHNWKPYFTNATDGSNEGILCTNKPFSSVQFHPEAKGGPYDTAFLFDKFLGQVKDFADNKTVSLSANLRASHPIKKVVVLGSGGLQIGQAGEFDYSGSQAIKAFKEEGVKTVLINPNIATVQTAKGLADSVYFLPVTPYFVEQVIKKESPDGIALSFGGQTALNCGVHLYHTKVLEKYGVKVMGTPVKSIIDTEDRELFAQRLNEINIPSAPSVACDTLGQAHAAANNIGFPVIVRSAYSLGGLGSGFANNPAELESIVVKALGSSPQVLVEKSMKGWKEVEYEVVRDSKGNAITVCNMENFDPMGIHTGESIVVAPSQTMSNEEYHKLRSAAIKVVSHLGIVGECNIQYSLDPKSENYAVIEVNARLSRSSALASKATGYPLAYIAAKLALGAELPDLKNAVTKETTACFEPSLDYLVVKMPRWDLSKFSRVDWRIGSSMKSVGEVMSIARCFEEGLQKAIRMVDVGNKGFEAKKWVTASDEALHQELTEPTSQRIFALSAALRRGFTVQQLHDLTKIDHWFLDKLNRLHNTEKTVRAYKKDTLPVELLRDAKEQGFSDVQLGEFLGCGHMEVRELRKANGVVPAVKQIDTLAAEFPAKTNYLYTTYNGTHSDTQQEGGAVMVLGSGVYRIGSSVEFDYGAVECIRELRRLGKKTIMVNYNPETVSTDYDESDKLYFEELTLERVLDIYDREKPAGVVVSVGGQQPQNIALALHKAGVKILGTSPLSIDAAEDRSQFSALLDRIHVKQPEWNQLSSFAEAKAFARKVGYPCLVRPSYVLSGAAMKIVNNDQQMEEFLAAAVDVSPDYPVVISKFVTGAREVECDAVANKGTLVNWAISEHIEDAGVHSGDATSVLPAISIPDNIQAQIKSISEKITRELQVSGPVNIQYLVKGDEVLVIECNLRASRSFPFVSKVLGIDFLRTATRIFMGEDVPVDPRCHNKVPHYGVKAPMFSFQRLLGADPILGVEMASTGEVACFGKTPEEAFLKAVLSSNFKWPERKTALFANITPEFALQAKDLHRAGYTFLATPESADLLAREGVPVTTVPLQGDSGSAMAHVQNKDVDFVVTFPNHTDDEFYPLRRKTVDFGVSLVTDPKVAGMVARSLAQIHDLAGLTPAAHETYLRNTL</sequence>
<dbReference type="InterPro" id="IPR035686">
    <property type="entry name" value="CPSase_GATase1"/>
</dbReference>
<dbReference type="SUPFAM" id="SSF56059">
    <property type="entry name" value="Glutathione synthetase ATP-binding domain-like"/>
    <property type="match status" value="2"/>
</dbReference>
<evidence type="ECO:0000256" key="19">
    <source>
        <dbReference type="ARBA" id="ARBA00069524"/>
    </source>
</evidence>
<evidence type="ECO:0000256" key="21">
    <source>
        <dbReference type="PROSITE-ProRule" id="PRU00409"/>
    </source>
</evidence>
<dbReference type="InterPro" id="IPR005483">
    <property type="entry name" value="CPSase_dom"/>
</dbReference>
<dbReference type="Pfam" id="PF02142">
    <property type="entry name" value="MGS"/>
    <property type="match status" value="1"/>
</dbReference>
<feature type="domain" description="MGS-like" evidence="23">
    <location>
        <begin position="1347"/>
        <end position="1480"/>
    </location>
</feature>
<dbReference type="InterPro" id="IPR011761">
    <property type="entry name" value="ATP-grasp"/>
</dbReference>
<protein>
    <recommendedName>
        <fullName evidence="20">Carbamoyl phosphate synthase arginine-specific large chain</fullName>
        <ecNumber evidence="15">6.3.4.16</ecNumber>
        <ecNumber evidence="4">6.3.5.5</ecNumber>
    </recommendedName>
    <alternativeName>
        <fullName evidence="19">Carbamoyl phosphate synthase pyrimidine-specific large chain</fullName>
    </alternativeName>
</protein>
<dbReference type="FunFam" id="3.40.50.20:FF:000002">
    <property type="entry name" value="Carbamoyl-phosphate synthase large chain"/>
    <property type="match status" value="1"/>
</dbReference>
<dbReference type="OMA" id="FPFNKFP"/>
<keyword evidence="13" id="KW-0665">Pyrimidine biosynthesis</keyword>
<dbReference type="FunFam" id="3.30.470.20:FF:000026">
    <property type="entry name" value="Carbamoyl-phosphate synthase large chain"/>
    <property type="match status" value="1"/>
</dbReference>
<dbReference type="InterPro" id="IPR006274">
    <property type="entry name" value="CarbamoylP_synth_ssu"/>
</dbReference>